<name>A0ABX1MZ62_9RHOO</name>
<reference evidence="2" key="1">
    <citation type="submission" date="2019-12" db="EMBL/GenBank/DDBJ databases">
        <title>Comparative genomics gives insights into the taxonomy of the Azoarcus-Aromatoleum group and reveals separate origins of nif in the plant-associated Azoarcus and non-plant-associated Aromatoleum sub-groups.</title>
        <authorList>
            <person name="Lafos M."/>
            <person name="Maluk M."/>
            <person name="Batista M."/>
            <person name="Junghare M."/>
            <person name="Carmona M."/>
            <person name="Faoro H."/>
            <person name="Cruz L.M."/>
            <person name="Battistoni F."/>
            <person name="De Souza E."/>
            <person name="Pedrosa F."/>
            <person name="Chen W.-M."/>
            <person name="Poole P.S."/>
            <person name="Dixon R.A."/>
            <person name="James E.K."/>
        </authorList>
    </citation>
    <scope>NUCLEOTIDE SEQUENCE</scope>
    <source>
        <strain evidence="2">U120</strain>
    </source>
</reference>
<evidence type="ECO:0000313" key="2">
    <source>
        <dbReference type="EMBL" id="NMF93048.1"/>
    </source>
</evidence>
<evidence type="ECO:0000259" key="1">
    <source>
        <dbReference type="Pfam" id="PF09557"/>
    </source>
</evidence>
<dbReference type="InterPro" id="IPR019060">
    <property type="entry name" value="DUF2382"/>
</dbReference>
<proteinExistence type="predicted"/>
<feature type="domain" description="DUF2382" evidence="1">
    <location>
        <begin position="2"/>
        <end position="111"/>
    </location>
</feature>
<evidence type="ECO:0000313" key="3">
    <source>
        <dbReference type="Proteomes" id="UP000601990"/>
    </source>
</evidence>
<dbReference type="EMBL" id="WTVH01000010">
    <property type="protein sequence ID" value="NMF93048.1"/>
    <property type="molecule type" value="Genomic_DNA"/>
</dbReference>
<sequence length="131" mass="15223">MIPVVEEEVSIERVTENTGDSVRVRVALHEETQYVPVTDVIEELSVERVPVNRFVDQRAEPREEGGVLIVPVYETVAVVEHRLLLKEEVRIVRHRREIERKEEVVLRKETAIVERRGADEEEWKPTPPAEP</sequence>
<dbReference type="Pfam" id="PF09557">
    <property type="entry name" value="DUF2382"/>
    <property type="match status" value="1"/>
</dbReference>
<keyword evidence="3" id="KW-1185">Reference proteome</keyword>
<organism evidence="2 3">
    <name type="scientific">Aromatoleum buckelii</name>
    <dbReference type="NCBI Taxonomy" id="200254"/>
    <lineage>
        <taxon>Bacteria</taxon>
        <taxon>Pseudomonadati</taxon>
        <taxon>Pseudomonadota</taxon>
        <taxon>Betaproteobacteria</taxon>
        <taxon>Rhodocyclales</taxon>
        <taxon>Rhodocyclaceae</taxon>
        <taxon>Aromatoleum</taxon>
    </lineage>
</organism>
<gene>
    <name evidence="2" type="ORF">GO608_06870</name>
</gene>
<dbReference type="Proteomes" id="UP000601990">
    <property type="component" value="Unassembled WGS sequence"/>
</dbReference>
<accession>A0ABX1MZ62</accession>
<comment type="caution">
    <text evidence="2">The sequence shown here is derived from an EMBL/GenBank/DDBJ whole genome shotgun (WGS) entry which is preliminary data.</text>
</comment>
<protein>
    <submittedName>
        <fullName evidence="2">DUF2382 domain-containing protein</fullName>
    </submittedName>
</protein>